<organism evidence="1 2">
    <name type="scientific">Cryobacterium adonitolivorans</name>
    <dbReference type="NCBI Taxonomy" id="1259189"/>
    <lineage>
        <taxon>Bacteria</taxon>
        <taxon>Bacillati</taxon>
        <taxon>Actinomycetota</taxon>
        <taxon>Actinomycetes</taxon>
        <taxon>Micrococcales</taxon>
        <taxon>Microbacteriaceae</taxon>
        <taxon>Cryobacterium</taxon>
    </lineage>
</organism>
<evidence type="ECO:0000313" key="2">
    <source>
        <dbReference type="Proteomes" id="UP000297907"/>
    </source>
</evidence>
<keyword evidence="2" id="KW-1185">Reference proteome</keyword>
<protein>
    <submittedName>
        <fullName evidence="1">Uncharacterized protein</fullName>
    </submittedName>
</protein>
<gene>
    <name evidence="1" type="ORF">E3O42_11855</name>
</gene>
<accession>A0A4R8W323</accession>
<proteinExistence type="predicted"/>
<name>A0A4R8W323_9MICO</name>
<comment type="caution">
    <text evidence="1">The sequence shown here is derived from an EMBL/GenBank/DDBJ whole genome shotgun (WGS) entry which is preliminary data.</text>
</comment>
<reference evidence="1 2" key="1">
    <citation type="submission" date="2019-03" db="EMBL/GenBank/DDBJ databases">
        <title>Genomics of glacier-inhabiting Cryobacterium strains.</title>
        <authorList>
            <person name="Liu Q."/>
            <person name="Xin Y.-H."/>
        </authorList>
    </citation>
    <scope>NUCLEOTIDE SEQUENCE [LARGE SCALE GENOMIC DNA]</scope>
    <source>
        <strain evidence="1 2">RHLS22-1</strain>
    </source>
</reference>
<dbReference type="AlphaFoldDB" id="A0A4R8W323"/>
<dbReference type="EMBL" id="SOFL01000037">
    <property type="protein sequence ID" value="TFC00794.1"/>
    <property type="molecule type" value="Genomic_DNA"/>
</dbReference>
<dbReference type="Proteomes" id="UP000297907">
    <property type="component" value="Unassembled WGS sequence"/>
</dbReference>
<sequence>MLAWSQLRQPVPRGGERDIHIDPALALDPGKTFIDRLLLDSVAARGLPRIRSTPFCSHPFRVIQNRPG</sequence>
<evidence type="ECO:0000313" key="1">
    <source>
        <dbReference type="EMBL" id="TFC00794.1"/>
    </source>
</evidence>
<dbReference type="RefSeq" id="WP_134454141.1">
    <property type="nucleotide sequence ID" value="NZ_SOFL01000037.1"/>
</dbReference>